<comment type="caution">
    <text evidence="3">The sequence shown here is derived from an EMBL/GenBank/DDBJ whole genome shotgun (WGS) entry which is preliminary data.</text>
</comment>
<accession>A0A3A4R4N2</accession>
<evidence type="ECO:0000256" key="1">
    <source>
        <dbReference type="ARBA" id="ARBA00023211"/>
    </source>
</evidence>
<dbReference type="InterPro" id="IPR000891">
    <property type="entry name" value="PYR_CT"/>
</dbReference>
<dbReference type="InterPro" id="IPR050073">
    <property type="entry name" value="2-IPM_HCS-like"/>
</dbReference>
<dbReference type="GO" id="GO:0009098">
    <property type="term" value="P:L-leucine biosynthetic process"/>
    <property type="evidence" value="ECO:0007669"/>
    <property type="project" value="TreeGrafter"/>
</dbReference>
<proteinExistence type="predicted"/>
<dbReference type="Pfam" id="PF00682">
    <property type="entry name" value="HMGL-like"/>
    <property type="match status" value="1"/>
</dbReference>
<dbReference type="PROSITE" id="PS50991">
    <property type="entry name" value="PYR_CT"/>
    <property type="match status" value="1"/>
</dbReference>
<dbReference type="InterPro" id="IPR013785">
    <property type="entry name" value="Aldolase_TIM"/>
</dbReference>
<dbReference type="CDD" id="cd07944">
    <property type="entry name" value="DRE_TIM_HOA_like"/>
    <property type="match status" value="1"/>
</dbReference>
<dbReference type="Proteomes" id="UP000266426">
    <property type="component" value="Unassembled WGS sequence"/>
</dbReference>
<dbReference type="SUPFAM" id="SSF51569">
    <property type="entry name" value="Aldolase"/>
    <property type="match status" value="1"/>
</dbReference>
<dbReference type="GO" id="GO:0003852">
    <property type="term" value="F:2-isopropylmalate synthase activity"/>
    <property type="evidence" value="ECO:0007669"/>
    <property type="project" value="TreeGrafter"/>
</dbReference>
<reference evidence="3 4" key="1">
    <citation type="journal article" date="2017" name="ISME J.">
        <title>Energy and carbon metabolisms in a deep terrestrial subsurface fluid microbial community.</title>
        <authorList>
            <person name="Momper L."/>
            <person name="Jungbluth S.P."/>
            <person name="Lee M.D."/>
            <person name="Amend J.P."/>
        </authorList>
    </citation>
    <scope>NUCLEOTIDE SEQUENCE [LARGE SCALE GENOMIC DNA]</scope>
    <source>
        <strain evidence="3">SURF_26</strain>
    </source>
</reference>
<evidence type="ECO:0000259" key="2">
    <source>
        <dbReference type="PROSITE" id="PS50991"/>
    </source>
</evidence>
<dbReference type="Gene3D" id="3.20.20.70">
    <property type="entry name" value="Aldolase class I"/>
    <property type="match status" value="1"/>
</dbReference>
<evidence type="ECO:0000313" key="3">
    <source>
        <dbReference type="EMBL" id="RJP61112.1"/>
    </source>
</evidence>
<dbReference type="EMBL" id="QZJZ01000016">
    <property type="protein sequence ID" value="RJP61112.1"/>
    <property type="molecule type" value="Genomic_DNA"/>
</dbReference>
<protein>
    <submittedName>
        <fullName evidence="3">Nucleoid-structuring protein H-NS</fullName>
    </submittedName>
</protein>
<dbReference type="AlphaFoldDB" id="A0A3A4R4N2"/>
<sequence>MSEHEKDQSSKGTWLTYRPEIKILDCTIRDGGLINNHMFEDGFVKAIYEALRDSGVDYMEMGYKGSKSIFVPGEHGTWKFCDEDVIRRIVGDNDSSLKISVMADAERTDYHTDILPKDRSVIDMIRVATYIHQIPTALDMLKDAKDKGYETTLNLMAISIIQDRELDEALEILADSPADVIYIVDSFGFFYSEQIRDLVRVYSNAFEGKGKMLGIHAHNNQQLAYANTIESLINGVNYLDSTINGMGRGAGNCPTELLLGFLKNPKYKMRPILQCIQDVMLPLQKDMEWGYQLPYMFTGQMNLHPREAIKMRAGDKKDDYVAFYDQLMDQY</sequence>
<keyword evidence="1" id="KW-0464">Manganese</keyword>
<name>A0A3A4R4N2_9BACT</name>
<evidence type="ECO:0000313" key="4">
    <source>
        <dbReference type="Proteomes" id="UP000266426"/>
    </source>
</evidence>
<organism evidence="3 4">
    <name type="scientific">Candidatus Auribacter fodinae</name>
    <dbReference type="NCBI Taxonomy" id="2093366"/>
    <lineage>
        <taxon>Bacteria</taxon>
        <taxon>Pseudomonadati</taxon>
        <taxon>Candidatus Auribacterota</taxon>
        <taxon>Candidatus Auribacteria</taxon>
        <taxon>Candidatus Auribacterales</taxon>
        <taxon>Candidatus Auribacteraceae</taxon>
        <taxon>Candidatus Auribacter</taxon>
    </lineage>
</organism>
<gene>
    <name evidence="3" type="ORF">C4541_02680</name>
</gene>
<dbReference type="PANTHER" id="PTHR10277:SF9">
    <property type="entry name" value="2-ISOPROPYLMALATE SYNTHASE 1, CHLOROPLASTIC-RELATED"/>
    <property type="match status" value="1"/>
</dbReference>
<feature type="domain" description="Pyruvate carboxyltransferase" evidence="2">
    <location>
        <begin position="21"/>
        <end position="277"/>
    </location>
</feature>
<dbReference type="PANTHER" id="PTHR10277">
    <property type="entry name" value="HOMOCITRATE SYNTHASE-RELATED"/>
    <property type="match status" value="1"/>
</dbReference>